<dbReference type="EMBL" id="KQ085935">
    <property type="protein sequence ID" value="KLO15036.1"/>
    <property type="molecule type" value="Genomic_DNA"/>
</dbReference>
<organism evidence="1 2">
    <name type="scientific">Schizopora paradoxa</name>
    <dbReference type="NCBI Taxonomy" id="27342"/>
    <lineage>
        <taxon>Eukaryota</taxon>
        <taxon>Fungi</taxon>
        <taxon>Dikarya</taxon>
        <taxon>Basidiomycota</taxon>
        <taxon>Agaricomycotina</taxon>
        <taxon>Agaricomycetes</taxon>
        <taxon>Hymenochaetales</taxon>
        <taxon>Schizoporaceae</taxon>
        <taxon>Schizopora</taxon>
    </lineage>
</organism>
<sequence>MRYYGDFSGVMRLQEKHECVDCSPSAPQSSSEFQSLTGVLSGVYKAKIPRTSLASSRKTVPNGKFTKINITISGLPAPGLRRVLPPTASDFRDELTANLNAEDWVR</sequence>
<dbReference type="InParanoid" id="A0A0H2SDJ3"/>
<reference evidence="1 2" key="1">
    <citation type="submission" date="2015-04" db="EMBL/GenBank/DDBJ databases">
        <title>Complete genome sequence of Schizopora paradoxa KUC8140, a cosmopolitan wood degrader in East Asia.</title>
        <authorList>
            <consortium name="DOE Joint Genome Institute"/>
            <person name="Min B."/>
            <person name="Park H."/>
            <person name="Jang Y."/>
            <person name="Kim J.-J."/>
            <person name="Kim K.H."/>
            <person name="Pangilinan J."/>
            <person name="Lipzen A."/>
            <person name="Riley R."/>
            <person name="Grigoriev I.V."/>
            <person name="Spatafora J.W."/>
            <person name="Choi I.-G."/>
        </authorList>
    </citation>
    <scope>NUCLEOTIDE SEQUENCE [LARGE SCALE GENOMIC DNA]</scope>
    <source>
        <strain evidence="1 2">KUC8140</strain>
    </source>
</reference>
<keyword evidence="2" id="KW-1185">Reference proteome</keyword>
<evidence type="ECO:0000313" key="2">
    <source>
        <dbReference type="Proteomes" id="UP000053477"/>
    </source>
</evidence>
<protein>
    <submittedName>
        <fullName evidence="1">Uncharacterized protein</fullName>
    </submittedName>
</protein>
<evidence type="ECO:0000313" key="1">
    <source>
        <dbReference type="EMBL" id="KLO15036.1"/>
    </source>
</evidence>
<gene>
    <name evidence="1" type="ORF">SCHPADRAFT_902750</name>
</gene>
<accession>A0A0H2SDJ3</accession>
<proteinExistence type="predicted"/>
<dbReference type="AlphaFoldDB" id="A0A0H2SDJ3"/>
<dbReference type="Proteomes" id="UP000053477">
    <property type="component" value="Unassembled WGS sequence"/>
</dbReference>
<name>A0A0H2SDJ3_9AGAM</name>